<evidence type="ECO:0000256" key="1">
    <source>
        <dbReference type="SAM" id="MobiDB-lite"/>
    </source>
</evidence>
<dbReference type="AlphaFoldDB" id="A0AA39T951"/>
<feature type="compositionally biased region" description="Polar residues" evidence="1">
    <location>
        <begin position="266"/>
        <end position="280"/>
    </location>
</feature>
<feature type="compositionally biased region" description="Basic and acidic residues" evidence="1">
    <location>
        <begin position="220"/>
        <end position="235"/>
    </location>
</feature>
<gene>
    <name evidence="2" type="ORF">IW261DRAFT_1506159</name>
</gene>
<feature type="region of interest" description="Disordered" evidence="1">
    <location>
        <begin position="302"/>
        <end position="341"/>
    </location>
</feature>
<name>A0AA39T951_9AGAR</name>
<feature type="region of interest" description="Disordered" evidence="1">
    <location>
        <begin position="203"/>
        <end position="280"/>
    </location>
</feature>
<evidence type="ECO:0000313" key="3">
    <source>
        <dbReference type="Proteomes" id="UP001175227"/>
    </source>
</evidence>
<keyword evidence="3" id="KW-1185">Reference proteome</keyword>
<dbReference type="Proteomes" id="UP001175227">
    <property type="component" value="Unassembled WGS sequence"/>
</dbReference>
<comment type="caution">
    <text evidence="2">The sequence shown here is derived from an EMBL/GenBank/DDBJ whole genome shotgun (WGS) entry which is preliminary data.</text>
</comment>
<organism evidence="2 3">
    <name type="scientific">Armillaria novae-zelandiae</name>
    <dbReference type="NCBI Taxonomy" id="153914"/>
    <lineage>
        <taxon>Eukaryota</taxon>
        <taxon>Fungi</taxon>
        <taxon>Dikarya</taxon>
        <taxon>Basidiomycota</taxon>
        <taxon>Agaricomycotina</taxon>
        <taxon>Agaricomycetes</taxon>
        <taxon>Agaricomycetidae</taxon>
        <taxon>Agaricales</taxon>
        <taxon>Marasmiineae</taxon>
        <taxon>Physalacriaceae</taxon>
        <taxon>Armillaria</taxon>
    </lineage>
</organism>
<sequence>MDEKRTPESTSSSMEQKEYEAPYSLLSLHSSLDADLLWASWRKAQATDRRYSHRQSSEELSDSTTSSQKSHVSLQQSQQKASKYLQPRGDKQEPKRVVSVARRDVPNNVASTGHHPDASFGRAVRLQGNSFQRPILPPRSRMLFDSTSTKTSLFSHQEPPSLHAPSIIEAKPSISGLPKLILEGPSNCRLSPIDPERQFRRHHESDIFEPPNSAGAMRSPRQDRRSAPYQDRKDNTSGSSSRDLSSHSAGSSQLGPYSTPPANIPTHGSVSLTTPNTMAPQTTNERAFGVRFLPPNCPSWKIGTQNYPLPNGDVTAEPPSKQSAGPSHSTVRERKYEAGKQ</sequence>
<feature type="compositionally biased region" description="Polar residues" evidence="1">
    <location>
        <begin position="68"/>
        <end position="81"/>
    </location>
</feature>
<proteinExistence type="predicted"/>
<feature type="compositionally biased region" description="Low complexity" evidence="1">
    <location>
        <begin position="237"/>
        <end position="252"/>
    </location>
</feature>
<feature type="compositionally biased region" description="Basic and acidic residues" evidence="1">
    <location>
        <begin position="330"/>
        <end position="341"/>
    </location>
</feature>
<reference evidence="2" key="1">
    <citation type="submission" date="2023-06" db="EMBL/GenBank/DDBJ databases">
        <authorList>
            <consortium name="Lawrence Berkeley National Laboratory"/>
            <person name="Ahrendt S."/>
            <person name="Sahu N."/>
            <person name="Indic B."/>
            <person name="Wong-Bajracharya J."/>
            <person name="Merenyi Z."/>
            <person name="Ke H.-M."/>
            <person name="Monk M."/>
            <person name="Kocsube S."/>
            <person name="Drula E."/>
            <person name="Lipzen A."/>
            <person name="Balint B."/>
            <person name="Henrissat B."/>
            <person name="Andreopoulos B."/>
            <person name="Martin F.M."/>
            <person name="Harder C.B."/>
            <person name="Rigling D."/>
            <person name="Ford K.L."/>
            <person name="Foster G.D."/>
            <person name="Pangilinan J."/>
            <person name="Papanicolaou A."/>
            <person name="Barry K."/>
            <person name="LaButti K."/>
            <person name="Viragh M."/>
            <person name="Koriabine M."/>
            <person name="Yan M."/>
            <person name="Riley R."/>
            <person name="Champramary S."/>
            <person name="Plett K.L."/>
            <person name="Tsai I.J."/>
            <person name="Slot J."/>
            <person name="Sipos G."/>
            <person name="Plett J."/>
            <person name="Nagy L.G."/>
            <person name="Grigoriev I.V."/>
        </authorList>
    </citation>
    <scope>NUCLEOTIDE SEQUENCE</scope>
    <source>
        <strain evidence="2">ICMP 16352</strain>
    </source>
</reference>
<accession>A0AA39T951</accession>
<protein>
    <submittedName>
        <fullName evidence="2">Uncharacterized protein</fullName>
    </submittedName>
</protein>
<dbReference type="EMBL" id="JAUEPR010000036">
    <property type="protein sequence ID" value="KAK0473006.1"/>
    <property type="molecule type" value="Genomic_DNA"/>
</dbReference>
<feature type="region of interest" description="Disordered" evidence="1">
    <location>
        <begin position="47"/>
        <end position="98"/>
    </location>
</feature>
<feature type="compositionally biased region" description="Basic and acidic residues" evidence="1">
    <location>
        <begin position="88"/>
        <end position="98"/>
    </location>
</feature>
<evidence type="ECO:0000313" key="2">
    <source>
        <dbReference type="EMBL" id="KAK0473006.1"/>
    </source>
</evidence>
<feature type="compositionally biased region" description="Polar residues" evidence="1">
    <location>
        <begin position="320"/>
        <end position="329"/>
    </location>
</feature>